<dbReference type="EMBL" id="CP097649">
    <property type="protein sequence ID" value="URI15928.1"/>
    <property type="molecule type" value="Genomic_DNA"/>
</dbReference>
<proteinExistence type="predicted"/>
<protein>
    <submittedName>
        <fullName evidence="1">Uncharacterized protein</fullName>
    </submittedName>
</protein>
<name>A0ABY4SNV5_9CAUL</name>
<reference evidence="1" key="1">
    <citation type="submission" date="2022-05" db="EMBL/GenBank/DDBJ databases">
        <title>Brevundimonas albigilva TT17 genome sequence.</title>
        <authorList>
            <person name="Lee K."/>
            <person name="Son H."/>
        </authorList>
    </citation>
    <scope>NUCLEOTIDE SEQUENCE</scope>
    <source>
        <strain evidence="1">TT17</strain>
    </source>
</reference>
<evidence type="ECO:0000313" key="1">
    <source>
        <dbReference type="EMBL" id="URI15928.1"/>
    </source>
</evidence>
<organism evidence="1 2">
    <name type="scientific">Brevundimonas albigilva</name>
    <dbReference type="NCBI Taxonomy" id="1312364"/>
    <lineage>
        <taxon>Bacteria</taxon>
        <taxon>Pseudomonadati</taxon>
        <taxon>Pseudomonadota</taxon>
        <taxon>Alphaproteobacteria</taxon>
        <taxon>Caulobacterales</taxon>
        <taxon>Caulobacteraceae</taxon>
        <taxon>Brevundimonas</taxon>
    </lineage>
</organism>
<sequence>MGELTTIPVVIGETQEQKARRLFDEMARNIGREAVNHLKTMYPHMLSDKARTSKIWETSLVNTVRNDINWRMRPLLMAMIAMHQGWEAEQPPSETGT</sequence>
<gene>
    <name evidence="1" type="ORF">M8231_02750</name>
</gene>
<evidence type="ECO:0000313" key="2">
    <source>
        <dbReference type="Proteomes" id="UP001055429"/>
    </source>
</evidence>
<dbReference type="Proteomes" id="UP001055429">
    <property type="component" value="Chromosome"/>
</dbReference>
<accession>A0ABY4SNV5</accession>
<keyword evidence="2" id="KW-1185">Reference proteome</keyword>
<dbReference type="RefSeq" id="WP_250202199.1">
    <property type="nucleotide sequence ID" value="NZ_CP097649.1"/>
</dbReference>